<dbReference type="EMBL" id="CACTIH010001806">
    <property type="protein sequence ID" value="CAA2962932.1"/>
    <property type="molecule type" value="Genomic_DNA"/>
</dbReference>
<keyword evidence="1" id="KW-0812">Transmembrane</keyword>
<dbReference type="AlphaFoldDB" id="A0A8S0Q8V5"/>
<dbReference type="PANTHER" id="PTHR36381">
    <property type="entry name" value="ETHYLENE-REGULATED TRANSCRIPT 2 (ERT2)"/>
    <property type="match status" value="1"/>
</dbReference>
<dbReference type="PANTHER" id="PTHR36381:SF1">
    <property type="entry name" value="ETHYLENE-REGULATED TRANSCRIPT 2 (ERT2)"/>
    <property type="match status" value="1"/>
</dbReference>
<keyword evidence="1" id="KW-0472">Membrane</keyword>
<dbReference type="Gramene" id="OE9A006757T1">
    <property type="protein sequence ID" value="OE9A006757C1"/>
    <property type="gene ID" value="OE9A006757"/>
</dbReference>
<dbReference type="Proteomes" id="UP000594638">
    <property type="component" value="Unassembled WGS sequence"/>
</dbReference>
<name>A0A8S0Q8V5_OLEEU</name>
<reference evidence="2 3" key="1">
    <citation type="submission" date="2019-12" db="EMBL/GenBank/DDBJ databases">
        <authorList>
            <person name="Alioto T."/>
            <person name="Alioto T."/>
            <person name="Gomez Garrido J."/>
        </authorList>
    </citation>
    <scope>NUCLEOTIDE SEQUENCE [LARGE SCALE GENOMIC DNA]</scope>
</reference>
<gene>
    <name evidence="2" type="ORF">OLEA9_A006757</name>
</gene>
<protein>
    <submittedName>
        <fullName evidence="2">Uncharacterized protein</fullName>
    </submittedName>
</protein>
<comment type="caution">
    <text evidence="2">The sequence shown here is derived from an EMBL/GenBank/DDBJ whole genome shotgun (WGS) entry which is preliminary data.</text>
</comment>
<evidence type="ECO:0000256" key="1">
    <source>
        <dbReference type="SAM" id="Phobius"/>
    </source>
</evidence>
<proteinExistence type="predicted"/>
<keyword evidence="1" id="KW-1133">Transmembrane helix</keyword>
<accession>A0A8S0Q8V5</accession>
<feature type="transmembrane region" description="Helical" evidence="1">
    <location>
        <begin position="125"/>
        <end position="148"/>
    </location>
</feature>
<evidence type="ECO:0000313" key="2">
    <source>
        <dbReference type="EMBL" id="CAA2962932.1"/>
    </source>
</evidence>
<keyword evidence="3" id="KW-1185">Reference proteome</keyword>
<evidence type="ECO:0000313" key="3">
    <source>
        <dbReference type="Proteomes" id="UP000594638"/>
    </source>
</evidence>
<sequence length="160" mass="18582">MEESISDRLELKEQKLHRAKMKTKIKKFVSKKLLRRKECNSESYKVSTIREDSIAICEEQDTYECEDEIESETDFKSSYLSNGRDGWKDFVVAKCASDKLLLEANSKITLDEEEMRTETRQDTRYLCLIVITGLMGSRIFALVIALLWCLLLKSTNIPLQ</sequence>
<organism evidence="2 3">
    <name type="scientific">Olea europaea subsp. europaea</name>
    <dbReference type="NCBI Taxonomy" id="158383"/>
    <lineage>
        <taxon>Eukaryota</taxon>
        <taxon>Viridiplantae</taxon>
        <taxon>Streptophyta</taxon>
        <taxon>Embryophyta</taxon>
        <taxon>Tracheophyta</taxon>
        <taxon>Spermatophyta</taxon>
        <taxon>Magnoliopsida</taxon>
        <taxon>eudicotyledons</taxon>
        <taxon>Gunneridae</taxon>
        <taxon>Pentapetalae</taxon>
        <taxon>asterids</taxon>
        <taxon>lamiids</taxon>
        <taxon>Lamiales</taxon>
        <taxon>Oleaceae</taxon>
        <taxon>Oleeae</taxon>
        <taxon>Olea</taxon>
    </lineage>
</organism>